<name>A0A8T9BZ03_9HELO</name>
<dbReference type="PANTHER" id="PTHR42695">
    <property type="entry name" value="GLUTAMINE AMIDOTRANSFERASE YLR126C-RELATED"/>
    <property type="match status" value="1"/>
</dbReference>
<sequence>MTQNLRIAILDCDTPVPNVYSDKGLYSDIFASLLQSAATKSPQLSALKLDFSKFDSVLVASAYDEVPWVIALTDFCKELYFSHPRIKLFGSYFGLGHGLFSPPKKNVVYPNSKSWGLGVHSITLAPAFLSQFGPVTSNPLHPNQLRLQLVHGDHVDVSALPDRFHTIGSTPQCALQGIWKKGRLLTCQGHAEFDRFVNAETVKVFGKLRWDETIMGEALKAVDADDDSVWAAEVMLRFFLEDEQEEHVAVQRVLHAEEGVMAKL</sequence>
<accession>A0A8T9BZ03</accession>
<protein>
    <submittedName>
        <fullName evidence="1">Putative glutamine amidotransferase-like protein</fullName>
    </submittedName>
</protein>
<evidence type="ECO:0000313" key="1">
    <source>
        <dbReference type="EMBL" id="TVY60878.1"/>
    </source>
</evidence>
<dbReference type="SUPFAM" id="SSF52317">
    <property type="entry name" value="Class I glutamine amidotransferase-like"/>
    <property type="match status" value="1"/>
</dbReference>
<dbReference type="Gene3D" id="3.40.50.880">
    <property type="match status" value="1"/>
</dbReference>
<dbReference type="PANTHER" id="PTHR42695:SF6">
    <property type="entry name" value="GLUTAMINE AMIDOTRANSFERASE DOMAIN-CONTAINING PROTEIN"/>
    <property type="match status" value="1"/>
</dbReference>
<evidence type="ECO:0000313" key="2">
    <source>
        <dbReference type="Proteomes" id="UP000469558"/>
    </source>
</evidence>
<keyword evidence="1" id="KW-0315">Glutamine amidotransferase</keyword>
<comment type="caution">
    <text evidence="1">The sequence shown here is derived from an EMBL/GenBank/DDBJ whole genome shotgun (WGS) entry which is preliminary data.</text>
</comment>
<dbReference type="EMBL" id="QGMK01002058">
    <property type="protein sequence ID" value="TVY60878.1"/>
    <property type="molecule type" value="Genomic_DNA"/>
</dbReference>
<dbReference type="Proteomes" id="UP000469558">
    <property type="component" value="Unassembled WGS sequence"/>
</dbReference>
<dbReference type="GO" id="GO:0005634">
    <property type="term" value="C:nucleus"/>
    <property type="evidence" value="ECO:0007669"/>
    <property type="project" value="TreeGrafter"/>
</dbReference>
<proteinExistence type="predicted"/>
<dbReference type="OrthoDB" id="1669814at2759"/>
<dbReference type="InterPro" id="IPR044992">
    <property type="entry name" value="ChyE-like"/>
</dbReference>
<dbReference type="InterPro" id="IPR029062">
    <property type="entry name" value="Class_I_gatase-like"/>
</dbReference>
<organism evidence="1 2">
    <name type="scientific">Lachnellula suecica</name>
    <dbReference type="NCBI Taxonomy" id="602035"/>
    <lineage>
        <taxon>Eukaryota</taxon>
        <taxon>Fungi</taxon>
        <taxon>Dikarya</taxon>
        <taxon>Ascomycota</taxon>
        <taxon>Pezizomycotina</taxon>
        <taxon>Leotiomycetes</taxon>
        <taxon>Helotiales</taxon>
        <taxon>Lachnaceae</taxon>
        <taxon>Lachnellula</taxon>
    </lineage>
</organism>
<dbReference type="GO" id="GO:0005829">
    <property type="term" value="C:cytosol"/>
    <property type="evidence" value="ECO:0007669"/>
    <property type="project" value="TreeGrafter"/>
</dbReference>
<gene>
    <name evidence="1" type="ORF">LSUE1_G008851</name>
</gene>
<keyword evidence="2" id="KW-1185">Reference proteome</keyword>
<dbReference type="AlphaFoldDB" id="A0A8T9BZ03"/>
<reference evidence="1 2" key="1">
    <citation type="submission" date="2018-05" db="EMBL/GenBank/DDBJ databases">
        <title>Genome sequencing and assembly of the regulated plant pathogen Lachnellula willkommii and related sister species for the development of diagnostic species identification markers.</title>
        <authorList>
            <person name="Giroux E."/>
            <person name="Bilodeau G."/>
        </authorList>
    </citation>
    <scope>NUCLEOTIDE SEQUENCE [LARGE SCALE GENOMIC DNA]</scope>
    <source>
        <strain evidence="1 2">CBS 268.59</strain>
    </source>
</reference>